<gene>
    <name evidence="1" type="ORF">C5167_031544</name>
</gene>
<accession>A0A4Y7K8N0</accession>
<dbReference type="Gramene" id="RZC68289">
    <property type="protein sequence ID" value="RZC68289"/>
    <property type="gene ID" value="C5167_031544"/>
</dbReference>
<name>A0A4Y7K8N0_PAPSO</name>
<dbReference type="AlphaFoldDB" id="A0A4Y7K8N0"/>
<proteinExistence type="predicted"/>
<reference evidence="1 2" key="1">
    <citation type="journal article" date="2018" name="Science">
        <title>The opium poppy genome and morphinan production.</title>
        <authorList>
            <person name="Guo L."/>
            <person name="Winzer T."/>
            <person name="Yang X."/>
            <person name="Li Y."/>
            <person name="Ning Z."/>
            <person name="He Z."/>
            <person name="Teodor R."/>
            <person name="Lu Y."/>
            <person name="Bowser T.A."/>
            <person name="Graham I.A."/>
            <person name="Ye K."/>
        </authorList>
    </citation>
    <scope>NUCLEOTIDE SEQUENCE [LARGE SCALE GENOMIC DNA]</scope>
    <source>
        <strain evidence="2">cv. HN1</strain>
        <tissue evidence="1">Leaves</tissue>
    </source>
</reference>
<protein>
    <submittedName>
        <fullName evidence="1">Uncharacterized protein</fullName>
    </submittedName>
</protein>
<sequence length="84" mass="9562">MAVCSKPKYDLTVRKPKGRCILLYSPSRCSFLAHKTDFAMRLLQFRNKSTDEVKHNASLICTGDGIHLFLIPLEEIYVALLYGD</sequence>
<evidence type="ECO:0000313" key="2">
    <source>
        <dbReference type="Proteomes" id="UP000316621"/>
    </source>
</evidence>
<evidence type="ECO:0000313" key="1">
    <source>
        <dbReference type="EMBL" id="RZC68289.1"/>
    </source>
</evidence>
<organism evidence="1 2">
    <name type="scientific">Papaver somniferum</name>
    <name type="common">Opium poppy</name>
    <dbReference type="NCBI Taxonomy" id="3469"/>
    <lineage>
        <taxon>Eukaryota</taxon>
        <taxon>Viridiplantae</taxon>
        <taxon>Streptophyta</taxon>
        <taxon>Embryophyta</taxon>
        <taxon>Tracheophyta</taxon>
        <taxon>Spermatophyta</taxon>
        <taxon>Magnoliopsida</taxon>
        <taxon>Ranunculales</taxon>
        <taxon>Papaveraceae</taxon>
        <taxon>Papaveroideae</taxon>
        <taxon>Papaver</taxon>
    </lineage>
</organism>
<dbReference type="Proteomes" id="UP000316621">
    <property type="component" value="Chromosome 7"/>
</dbReference>
<keyword evidence="2" id="KW-1185">Reference proteome</keyword>
<dbReference type="EMBL" id="CM010721">
    <property type="protein sequence ID" value="RZC68289.1"/>
    <property type="molecule type" value="Genomic_DNA"/>
</dbReference>